<name>A0A1B1Y2V6_9FLAO</name>
<keyword evidence="4" id="KW-0472">Membrane</keyword>
<reference evidence="8 9" key="1">
    <citation type="submission" date="2016-02" db="EMBL/GenBank/DDBJ databases">
        <authorList>
            <person name="Wen L."/>
            <person name="He K."/>
            <person name="Yang H."/>
        </authorList>
    </citation>
    <scope>NUCLEOTIDE SEQUENCE [LARGE SCALE GENOMIC DNA]</scope>
    <source>
        <strain evidence="8 9">CZ1127</strain>
    </source>
</reference>
<evidence type="ECO:0000313" key="9">
    <source>
        <dbReference type="Proteomes" id="UP000092967"/>
    </source>
</evidence>
<dbReference type="GO" id="GO:0009279">
    <property type="term" value="C:cell outer membrane"/>
    <property type="evidence" value="ECO:0007669"/>
    <property type="project" value="UniProtKB-SubCell"/>
</dbReference>
<dbReference type="Pfam" id="PF07980">
    <property type="entry name" value="SusD_RagB"/>
    <property type="match status" value="1"/>
</dbReference>
<dbReference type="InterPro" id="IPR011990">
    <property type="entry name" value="TPR-like_helical_dom_sf"/>
</dbReference>
<evidence type="ECO:0000256" key="2">
    <source>
        <dbReference type="ARBA" id="ARBA00006275"/>
    </source>
</evidence>
<evidence type="ECO:0000256" key="5">
    <source>
        <dbReference type="ARBA" id="ARBA00023237"/>
    </source>
</evidence>
<comment type="similarity">
    <text evidence="2">Belongs to the SusD family.</text>
</comment>
<evidence type="ECO:0000259" key="7">
    <source>
        <dbReference type="Pfam" id="PF14322"/>
    </source>
</evidence>
<comment type="subcellular location">
    <subcellularLocation>
        <location evidence="1">Cell outer membrane</location>
    </subcellularLocation>
</comment>
<dbReference type="PROSITE" id="PS51257">
    <property type="entry name" value="PROKAR_LIPOPROTEIN"/>
    <property type="match status" value="1"/>
</dbReference>
<dbReference type="Pfam" id="PF14322">
    <property type="entry name" value="SusD-like_3"/>
    <property type="match status" value="1"/>
</dbReference>
<dbReference type="AlphaFoldDB" id="A0A1B1Y2V6"/>
<dbReference type="RefSeq" id="WP_068824171.1">
    <property type="nucleotide sequence ID" value="NZ_CP014224.1"/>
</dbReference>
<dbReference type="InterPro" id="IPR012944">
    <property type="entry name" value="SusD_RagB_dom"/>
</dbReference>
<feature type="domain" description="SusD-like N-terminal" evidence="7">
    <location>
        <begin position="24"/>
        <end position="224"/>
    </location>
</feature>
<gene>
    <name evidence="8" type="ORF">AXE80_01595</name>
</gene>
<dbReference type="InterPro" id="IPR033985">
    <property type="entry name" value="SusD-like_N"/>
</dbReference>
<dbReference type="KEGG" id="wfu:AXE80_01595"/>
<evidence type="ECO:0000259" key="6">
    <source>
        <dbReference type="Pfam" id="PF07980"/>
    </source>
</evidence>
<keyword evidence="5" id="KW-0998">Cell outer membrane</keyword>
<dbReference type="SUPFAM" id="SSF48452">
    <property type="entry name" value="TPR-like"/>
    <property type="match status" value="1"/>
</dbReference>
<accession>A0A1B1Y2V6</accession>
<dbReference type="Proteomes" id="UP000092967">
    <property type="component" value="Chromosome"/>
</dbReference>
<feature type="domain" description="RagB/SusD" evidence="6">
    <location>
        <begin position="375"/>
        <end position="569"/>
    </location>
</feature>
<evidence type="ECO:0000313" key="8">
    <source>
        <dbReference type="EMBL" id="ANW95067.1"/>
    </source>
</evidence>
<proteinExistence type="inferred from homology"/>
<evidence type="ECO:0000256" key="3">
    <source>
        <dbReference type="ARBA" id="ARBA00022729"/>
    </source>
</evidence>
<evidence type="ECO:0000256" key="4">
    <source>
        <dbReference type="ARBA" id="ARBA00023136"/>
    </source>
</evidence>
<keyword evidence="3" id="KW-0732">Signal</keyword>
<sequence>MKYIKNIILLTSTLLFVGCDESSFLEEINPNATTSAIFWETESQFNTGLTTVYGALQFQSVSGSGMQYEMVRADIAGTESWYAPNTFRNLTYTDGTFYVTDKWNELYIGIFRANQVIENINKVDGSSFTGNAKKEIEAQARFLRAYFYFELANTYGGAVIQTKIAETTDDLKQPFSTIAEVNTNVIIPDLMFAKENLPLEWTSDSDLGRATQGAAKSLLGKVYLYDQEWGMAATQFKEVIDSQVYTLVPDILDNYTDLNEFNSESIFEVSFSTAVAPGVNGAIVDNSPSENGAEASALARPLGQLNFGGYNTVLPSYFLHELFVNDEIDPSNPVNDGNSQSKRMGGSIVPIDGDGTYYNLPIGDKAGWSFGQSSYVKKYTNWYNSDSEDVNSRSGINFRAIRLADVYLMYAEAVLMDTGDFNTAITYIDKVRSRAGVKTLAQYMSDNAGQFPQLHVSKQVHGSQPLVTPSVQTVLTHIQRVERPLELCFEGQRWKDLVRWGIVQQVFTELRADEVWRQNNLDLTGQGEAPIFINERIRPDFIIASSIYDSAQHDYFPIPTLEVQANDNVK</sequence>
<dbReference type="OrthoDB" id="5694214at2"/>
<organism evidence="8 9">
    <name type="scientific">Wenyingzhuangia fucanilytica</name>
    <dbReference type="NCBI Taxonomy" id="1790137"/>
    <lineage>
        <taxon>Bacteria</taxon>
        <taxon>Pseudomonadati</taxon>
        <taxon>Bacteroidota</taxon>
        <taxon>Flavobacteriia</taxon>
        <taxon>Flavobacteriales</taxon>
        <taxon>Flavobacteriaceae</taxon>
        <taxon>Wenyingzhuangia</taxon>
    </lineage>
</organism>
<protein>
    <submittedName>
        <fullName evidence="8">Carbohydrate-binding protein SusD</fullName>
    </submittedName>
</protein>
<dbReference type="STRING" id="1790137.AXE80_01595"/>
<dbReference type="Gene3D" id="1.25.40.390">
    <property type="match status" value="1"/>
</dbReference>
<keyword evidence="9" id="KW-1185">Reference proteome</keyword>
<dbReference type="EMBL" id="CP014224">
    <property type="protein sequence ID" value="ANW95067.1"/>
    <property type="molecule type" value="Genomic_DNA"/>
</dbReference>
<evidence type="ECO:0000256" key="1">
    <source>
        <dbReference type="ARBA" id="ARBA00004442"/>
    </source>
</evidence>